<dbReference type="CDD" id="cd05254">
    <property type="entry name" value="dTDP_HR_like_SDR_e"/>
    <property type="match status" value="1"/>
</dbReference>
<dbReference type="InterPro" id="IPR005913">
    <property type="entry name" value="dTDP_dehydrorham_reduct"/>
</dbReference>
<accession>A0A4Q1BRJ9</accession>
<dbReference type="UniPathway" id="UPA00315">
    <property type="reaction ID" value="UER00080"/>
</dbReference>
<dbReference type="OrthoDB" id="6235964at2759"/>
<proteinExistence type="predicted"/>
<dbReference type="Gene3D" id="3.40.50.720">
    <property type="entry name" value="NAD(P)-binding Rossmann-like Domain"/>
    <property type="match status" value="1"/>
</dbReference>
<gene>
    <name evidence="2" type="ORF">M231_02056</name>
</gene>
<evidence type="ECO:0000313" key="3">
    <source>
        <dbReference type="Proteomes" id="UP000289152"/>
    </source>
</evidence>
<dbReference type="AlphaFoldDB" id="A0A4Q1BRJ9"/>
<reference evidence="2 3" key="1">
    <citation type="submission" date="2016-06" db="EMBL/GenBank/DDBJ databases">
        <title>Evolution of pathogenesis and genome organization in the Tremellales.</title>
        <authorList>
            <person name="Cuomo C."/>
            <person name="Litvintseva A."/>
            <person name="Heitman J."/>
            <person name="Chen Y."/>
            <person name="Sun S."/>
            <person name="Springer D."/>
            <person name="Dromer F."/>
            <person name="Young S."/>
            <person name="Zeng Q."/>
            <person name="Chapman S."/>
            <person name="Gujja S."/>
            <person name="Saif S."/>
            <person name="Birren B."/>
        </authorList>
    </citation>
    <scope>NUCLEOTIDE SEQUENCE [LARGE SCALE GENOMIC DNA]</scope>
    <source>
        <strain evidence="2 3">ATCC 28783</strain>
    </source>
</reference>
<dbReference type="SUPFAM" id="SSF51735">
    <property type="entry name" value="NAD(P)-binding Rossmann-fold domains"/>
    <property type="match status" value="1"/>
</dbReference>
<evidence type="ECO:0000313" key="2">
    <source>
        <dbReference type="EMBL" id="RXK40601.1"/>
    </source>
</evidence>
<comment type="caution">
    <text evidence="2">The sequence shown here is derived from an EMBL/GenBank/DDBJ whole genome shotgun (WGS) entry which is preliminary data.</text>
</comment>
<dbReference type="GO" id="GO:0048269">
    <property type="term" value="C:methionine adenosyltransferase complex"/>
    <property type="evidence" value="ECO:0007669"/>
    <property type="project" value="TreeGrafter"/>
</dbReference>
<dbReference type="FunFam" id="3.40.50.720:FF:000357">
    <property type="entry name" value="Methionine adenosyltransferase 2 subunit beta"/>
    <property type="match status" value="1"/>
</dbReference>
<dbReference type="GO" id="GO:0048270">
    <property type="term" value="F:methionine adenosyltransferase regulator activity"/>
    <property type="evidence" value="ECO:0007669"/>
    <property type="project" value="TreeGrafter"/>
</dbReference>
<dbReference type="GO" id="GO:0006556">
    <property type="term" value="P:S-adenosylmethionine biosynthetic process"/>
    <property type="evidence" value="ECO:0007669"/>
    <property type="project" value="UniProtKB-UniPathway"/>
</dbReference>
<organism evidence="2 3">
    <name type="scientific">Tremella mesenterica</name>
    <name type="common">Jelly fungus</name>
    <dbReference type="NCBI Taxonomy" id="5217"/>
    <lineage>
        <taxon>Eukaryota</taxon>
        <taxon>Fungi</taxon>
        <taxon>Dikarya</taxon>
        <taxon>Basidiomycota</taxon>
        <taxon>Agaricomycotina</taxon>
        <taxon>Tremellomycetes</taxon>
        <taxon>Tremellales</taxon>
        <taxon>Tremellaceae</taxon>
        <taxon>Tremella</taxon>
    </lineage>
</organism>
<dbReference type="PANTHER" id="PTHR10491:SF4">
    <property type="entry name" value="METHIONINE ADENOSYLTRANSFERASE 2 SUBUNIT BETA"/>
    <property type="match status" value="1"/>
</dbReference>
<dbReference type="PANTHER" id="PTHR10491">
    <property type="entry name" value="DTDP-4-DEHYDRORHAMNOSE REDUCTASE"/>
    <property type="match status" value="1"/>
</dbReference>
<evidence type="ECO:0000259" key="1">
    <source>
        <dbReference type="Pfam" id="PF04321"/>
    </source>
</evidence>
<name>A0A4Q1BRJ9_TREME</name>
<dbReference type="Proteomes" id="UP000289152">
    <property type="component" value="Unassembled WGS sequence"/>
</dbReference>
<dbReference type="VEuPathDB" id="FungiDB:TREMEDRAFT_68791"/>
<keyword evidence="3" id="KW-1185">Reference proteome</keyword>
<dbReference type="InterPro" id="IPR036291">
    <property type="entry name" value="NAD(P)-bd_dom_sf"/>
</dbReference>
<sequence length="298" mass="33388">MRKQVAVTGASGLLGRAVATYFEQHGDEVLHLTFSRTDKHSNYLKLDFTDKEAVGRFFASHHIDGAAERRPDVAEANPELVKKLNVQSPLLLATFAKKYGFTLIVISTDYVFNGENPPYETDSPTDPLNAYGQSKVDAEQAVLTQREEGAKVTVLRVPILYGRTEYNAESAVNIIRDVVEDQSGKQYKMDHVQRRYPTNVDAVARVLFDLTHLGKPLPFIVHYCSPSPALSKWDMTQIIARHLHLPISHITPETVVPPGATSRPQDAQLSTRSLHDIGVDVGEEMSFDDWWREYVQAS</sequence>
<protein>
    <submittedName>
        <fullName evidence="2">dTDP-4-dehydrorhamnose reductase</fullName>
    </submittedName>
</protein>
<feature type="domain" description="RmlD-like substrate binding" evidence="1">
    <location>
        <begin position="4"/>
        <end position="278"/>
    </location>
</feature>
<dbReference type="Pfam" id="PF04321">
    <property type="entry name" value="RmlD_sub_bind"/>
    <property type="match status" value="1"/>
</dbReference>
<dbReference type="STRING" id="5217.A0A4Q1BRJ9"/>
<dbReference type="InParanoid" id="A0A4Q1BRJ9"/>
<dbReference type="InterPro" id="IPR029903">
    <property type="entry name" value="RmlD-like-bd"/>
</dbReference>
<dbReference type="EMBL" id="SDIL01000016">
    <property type="protein sequence ID" value="RXK40601.1"/>
    <property type="molecule type" value="Genomic_DNA"/>
</dbReference>